<dbReference type="Proteomes" id="UP000265120">
    <property type="component" value="Chromosome 14"/>
</dbReference>
<name>A0A3P8V9C3_CYNSE</name>
<dbReference type="PANTHER" id="PTHR45784">
    <property type="entry name" value="C-TYPE LECTIN DOMAIN FAMILY 20 MEMBER A-RELATED"/>
    <property type="match status" value="1"/>
</dbReference>
<evidence type="ECO:0000259" key="1">
    <source>
        <dbReference type="PROSITE" id="PS50041"/>
    </source>
</evidence>
<dbReference type="AlphaFoldDB" id="A0A3P8V9C3"/>
<dbReference type="SUPFAM" id="SSF56436">
    <property type="entry name" value="C-type lectin-like"/>
    <property type="match status" value="1"/>
</dbReference>
<feature type="domain" description="C-type lectin" evidence="1">
    <location>
        <begin position="41"/>
        <end position="161"/>
    </location>
</feature>
<evidence type="ECO:0000313" key="2">
    <source>
        <dbReference type="Ensembl" id="ENSCSEP00000009030.1"/>
    </source>
</evidence>
<evidence type="ECO:0000313" key="3">
    <source>
        <dbReference type="Proteomes" id="UP000265120"/>
    </source>
</evidence>
<dbReference type="InterPro" id="IPR016186">
    <property type="entry name" value="C-type_lectin-like/link_sf"/>
</dbReference>
<accession>A0A3P8V9C3</accession>
<dbReference type="OMA" id="IDNNGWH"/>
<dbReference type="PANTHER" id="PTHR45784:SF8">
    <property type="entry name" value="C-TYPE MANNOSE RECEPTOR 2-RELATED"/>
    <property type="match status" value="1"/>
</dbReference>
<reference evidence="2" key="3">
    <citation type="submission" date="2025-09" db="UniProtKB">
        <authorList>
            <consortium name="Ensembl"/>
        </authorList>
    </citation>
    <scope>IDENTIFICATION</scope>
</reference>
<protein>
    <recommendedName>
        <fullName evidence="1">C-type lectin domain-containing protein</fullName>
    </recommendedName>
</protein>
<reference evidence="2" key="2">
    <citation type="submission" date="2025-08" db="UniProtKB">
        <authorList>
            <consortium name="Ensembl"/>
        </authorList>
    </citation>
    <scope>IDENTIFICATION</scope>
</reference>
<sequence length="161" mass="18774">MVEKTVSPSPQPHRIWTWEVLGSSVFLTDLDWHDSNDNQEMRSICFHAIVVKEKKTWLEALEYCRGNHSDLASVASETELLLIQKEMKKNAVTEAVWIGLHFFPEGWLWVDGRPLDYEVWLHDNRPVCPQVFMECAALNTTENQLRTGAVDCEERLYFLCY</sequence>
<keyword evidence="3" id="KW-1185">Reference proteome</keyword>
<reference evidence="2 3" key="1">
    <citation type="journal article" date="2014" name="Nat. Genet.">
        <title>Whole-genome sequence of a flatfish provides insights into ZW sex chromosome evolution and adaptation to a benthic lifestyle.</title>
        <authorList>
            <person name="Chen S."/>
            <person name="Zhang G."/>
            <person name="Shao C."/>
            <person name="Huang Q."/>
            <person name="Liu G."/>
            <person name="Zhang P."/>
            <person name="Song W."/>
            <person name="An N."/>
            <person name="Chalopin D."/>
            <person name="Volff J.N."/>
            <person name="Hong Y."/>
            <person name="Li Q."/>
            <person name="Sha Z."/>
            <person name="Zhou H."/>
            <person name="Xie M."/>
            <person name="Yu Q."/>
            <person name="Liu Y."/>
            <person name="Xiang H."/>
            <person name="Wang N."/>
            <person name="Wu K."/>
            <person name="Yang C."/>
            <person name="Zhou Q."/>
            <person name="Liao X."/>
            <person name="Yang L."/>
            <person name="Hu Q."/>
            <person name="Zhang J."/>
            <person name="Meng L."/>
            <person name="Jin L."/>
            <person name="Tian Y."/>
            <person name="Lian J."/>
            <person name="Yang J."/>
            <person name="Miao G."/>
            <person name="Liu S."/>
            <person name="Liang Z."/>
            <person name="Yan F."/>
            <person name="Li Y."/>
            <person name="Sun B."/>
            <person name="Zhang H."/>
            <person name="Zhang J."/>
            <person name="Zhu Y."/>
            <person name="Du M."/>
            <person name="Zhao Y."/>
            <person name="Schartl M."/>
            <person name="Tang Q."/>
            <person name="Wang J."/>
        </authorList>
    </citation>
    <scope>NUCLEOTIDE SEQUENCE</scope>
</reference>
<dbReference type="SMART" id="SM00034">
    <property type="entry name" value="CLECT"/>
    <property type="match status" value="1"/>
</dbReference>
<proteinExistence type="predicted"/>
<dbReference type="InterPro" id="IPR001304">
    <property type="entry name" value="C-type_lectin-like"/>
</dbReference>
<dbReference type="InterPro" id="IPR016187">
    <property type="entry name" value="CTDL_fold"/>
</dbReference>
<dbReference type="Ensembl" id="ENSCSET00000009136.1">
    <property type="protein sequence ID" value="ENSCSEP00000009030.1"/>
    <property type="gene ID" value="ENSCSEG00000005785.1"/>
</dbReference>
<organism evidence="2 3">
    <name type="scientific">Cynoglossus semilaevis</name>
    <name type="common">Tongue sole</name>
    <dbReference type="NCBI Taxonomy" id="244447"/>
    <lineage>
        <taxon>Eukaryota</taxon>
        <taxon>Metazoa</taxon>
        <taxon>Chordata</taxon>
        <taxon>Craniata</taxon>
        <taxon>Vertebrata</taxon>
        <taxon>Euteleostomi</taxon>
        <taxon>Actinopterygii</taxon>
        <taxon>Neopterygii</taxon>
        <taxon>Teleostei</taxon>
        <taxon>Neoteleostei</taxon>
        <taxon>Acanthomorphata</taxon>
        <taxon>Carangaria</taxon>
        <taxon>Pleuronectiformes</taxon>
        <taxon>Pleuronectoidei</taxon>
        <taxon>Cynoglossidae</taxon>
        <taxon>Cynoglossinae</taxon>
        <taxon>Cynoglossus</taxon>
    </lineage>
</organism>
<dbReference type="InParanoid" id="A0A3P8V9C3"/>
<dbReference type="GeneTree" id="ENSGT00940000176837"/>
<dbReference type="PROSITE" id="PS50041">
    <property type="entry name" value="C_TYPE_LECTIN_2"/>
    <property type="match status" value="1"/>
</dbReference>
<dbReference type="Gene3D" id="3.10.100.10">
    <property type="entry name" value="Mannose-Binding Protein A, subunit A"/>
    <property type="match status" value="1"/>
</dbReference>
<dbReference type="Pfam" id="PF00059">
    <property type="entry name" value="Lectin_C"/>
    <property type="match status" value="1"/>
</dbReference>